<proteinExistence type="predicted"/>
<dbReference type="AlphaFoldDB" id="A0A151M2D2"/>
<feature type="compositionally biased region" description="Basic and acidic residues" evidence="1">
    <location>
        <begin position="52"/>
        <end position="70"/>
    </location>
</feature>
<evidence type="ECO:0000313" key="2">
    <source>
        <dbReference type="EMBL" id="KYO18683.1"/>
    </source>
</evidence>
<accession>A0A151M2D2</accession>
<reference evidence="2 3" key="1">
    <citation type="journal article" date="2012" name="Genome Biol.">
        <title>Sequencing three crocodilian genomes to illuminate the evolution of archosaurs and amniotes.</title>
        <authorList>
            <person name="St John J.A."/>
            <person name="Braun E.L."/>
            <person name="Isberg S.R."/>
            <person name="Miles L.G."/>
            <person name="Chong A.Y."/>
            <person name="Gongora J."/>
            <person name="Dalzell P."/>
            <person name="Moran C."/>
            <person name="Bed'hom B."/>
            <person name="Abzhanov A."/>
            <person name="Burgess S.C."/>
            <person name="Cooksey A.M."/>
            <person name="Castoe T.A."/>
            <person name="Crawford N.G."/>
            <person name="Densmore L.D."/>
            <person name="Drew J.C."/>
            <person name="Edwards S.V."/>
            <person name="Faircloth B.C."/>
            <person name="Fujita M.K."/>
            <person name="Greenwold M.J."/>
            <person name="Hoffmann F.G."/>
            <person name="Howard J.M."/>
            <person name="Iguchi T."/>
            <person name="Janes D.E."/>
            <person name="Khan S.Y."/>
            <person name="Kohno S."/>
            <person name="de Koning A.J."/>
            <person name="Lance S.L."/>
            <person name="McCarthy F.M."/>
            <person name="McCormack J.E."/>
            <person name="Merchant M.E."/>
            <person name="Peterson D.G."/>
            <person name="Pollock D.D."/>
            <person name="Pourmand N."/>
            <person name="Raney B.J."/>
            <person name="Roessler K.A."/>
            <person name="Sanford J.R."/>
            <person name="Sawyer R.H."/>
            <person name="Schmidt C.J."/>
            <person name="Triplett E.W."/>
            <person name="Tuberville T.D."/>
            <person name="Venegas-Anaya M."/>
            <person name="Howard J.T."/>
            <person name="Jarvis E.D."/>
            <person name="Guillette L.J.Jr."/>
            <person name="Glenn T.C."/>
            <person name="Green R.E."/>
            <person name="Ray D.A."/>
        </authorList>
    </citation>
    <scope>NUCLEOTIDE SEQUENCE [LARGE SCALE GENOMIC DNA]</scope>
    <source>
        <strain evidence="2">KSC_2009_1</strain>
    </source>
</reference>
<comment type="caution">
    <text evidence="2">The sequence shown here is derived from an EMBL/GenBank/DDBJ whole genome shotgun (WGS) entry which is preliminary data.</text>
</comment>
<gene>
    <name evidence="2" type="ORF">Y1Q_0009134</name>
</gene>
<organism evidence="2 3">
    <name type="scientific">Alligator mississippiensis</name>
    <name type="common">American alligator</name>
    <dbReference type="NCBI Taxonomy" id="8496"/>
    <lineage>
        <taxon>Eukaryota</taxon>
        <taxon>Metazoa</taxon>
        <taxon>Chordata</taxon>
        <taxon>Craniata</taxon>
        <taxon>Vertebrata</taxon>
        <taxon>Euteleostomi</taxon>
        <taxon>Archelosauria</taxon>
        <taxon>Archosauria</taxon>
        <taxon>Crocodylia</taxon>
        <taxon>Alligatoridae</taxon>
        <taxon>Alligatorinae</taxon>
        <taxon>Alligator</taxon>
    </lineage>
</organism>
<protein>
    <submittedName>
        <fullName evidence="2">Uncharacterized protein</fullName>
    </submittedName>
</protein>
<evidence type="ECO:0000256" key="1">
    <source>
        <dbReference type="SAM" id="MobiDB-lite"/>
    </source>
</evidence>
<name>A0A151M2D2_ALLMI</name>
<dbReference type="EMBL" id="AKHW03006780">
    <property type="protein sequence ID" value="KYO18683.1"/>
    <property type="molecule type" value="Genomic_DNA"/>
</dbReference>
<evidence type="ECO:0000313" key="3">
    <source>
        <dbReference type="Proteomes" id="UP000050525"/>
    </source>
</evidence>
<keyword evidence="3" id="KW-1185">Reference proteome</keyword>
<feature type="region of interest" description="Disordered" evidence="1">
    <location>
        <begin position="1"/>
        <end position="95"/>
    </location>
</feature>
<sequence length="146" mass="16767">MAAGSRKELPPPPELLRKSSVSKESSLIVEPPSGWNDKRMEESSLQRFLKHDKRERVQAREETKSSHTERLTMSWSWEDENQDVESPAGAGTREELPVRRLQAWGDLQQVPVWLGEHSRGGGRRTRERLLETALVFPLRNLSERGN</sequence>
<dbReference type="Proteomes" id="UP000050525">
    <property type="component" value="Unassembled WGS sequence"/>
</dbReference>